<dbReference type="PROSITE" id="PS50011">
    <property type="entry name" value="PROTEIN_KINASE_DOM"/>
    <property type="match status" value="1"/>
</dbReference>
<dbReference type="Proteomes" id="UP001642360">
    <property type="component" value="Unassembled WGS sequence"/>
</dbReference>
<feature type="binding site" evidence="12">
    <location>
        <position position="523"/>
    </location>
    <ligand>
        <name>ATP</name>
        <dbReference type="ChEBI" id="CHEBI:30616"/>
    </ligand>
</feature>
<protein>
    <recommendedName>
        <fullName evidence="15">Protein kinase domain-containing protein</fullName>
    </recommendedName>
</protein>
<evidence type="ECO:0000259" key="15">
    <source>
        <dbReference type="PROSITE" id="PS50011"/>
    </source>
</evidence>
<dbReference type="InterPro" id="IPR017441">
    <property type="entry name" value="Protein_kinase_ATP_BS"/>
</dbReference>
<dbReference type="InterPro" id="IPR011009">
    <property type="entry name" value="Kinase-like_dom_sf"/>
</dbReference>
<dbReference type="GO" id="GO:0004674">
    <property type="term" value="F:protein serine/threonine kinase activity"/>
    <property type="evidence" value="ECO:0007669"/>
    <property type="project" value="UniProtKB-KW"/>
</dbReference>
<dbReference type="FunFam" id="1.10.510.10:FF:000058">
    <property type="entry name" value="Receptor-like protein kinase FERONIA"/>
    <property type="match status" value="1"/>
</dbReference>
<dbReference type="PANTHER" id="PTHR27003">
    <property type="entry name" value="OS07G0166700 PROTEIN"/>
    <property type="match status" value="1"/>
</dbReference>
<organism evidence="16 17">
    <name type="scientific">Ilex paraguariensis</name>
    <name type="common">yerba mate</name>
    <dbReference type="NCBI Taxonomy" id="185542"/>
    <lineage>
        <taxon>Eukaryota</taxon>
        <taxon>Viridiplantae</taxon>
        <taxon>Streptophyta</taxon>
        <taxon>Embryophyta</taxon>
        <taxon>Tracheophyta</taxon>
        <taxon>Spermatophyta</taxon>
        <taxon>Magnoliopsida</taxon>
        <taxon>eudicotyledons</taxon>
        <taxon>Gunneridae</taxon>
        <taxon>Pentapetalae</taxon>
        <taxon>asterids</taxon>
        <taxon>campanulids</taxon>
        <taxon>Aquifoliales</taxon>
        <taxon>Aquifoliaceae</taxon>
        <taxon>Ilex</taxon>
    </lineage>
</organism>
<evidence type="ECO:0000256" key="12">
    <source>
        <dbReference type="PROSITE-ProRule" id="PRU10141"/>
    </source>
</evidence>
<dbReference type="Pfam" id="PF07714">
    <property type="entry name" value="PK_Tyr_Ser-Thr"/>
    <property type="match status" value="1"/>
</dbReference>
<dbReference type="PROSITE" id="PS00107">
    <property type="entry name" value="PROTEIN_KINASE_ATP"/>
    <property type="match status" value="1"/>
</dbReference>
<feature type="signal peptide" evidence="14">
    <location>
        <begin position="1"/>
        <end position="26"/>
    </location>
</feature>
<keyword evidence="7" id="KW-0418">Kinase</keyword>
<dbReference type="InterPro" id="IPR000719">
    <property type="entry name" value="Prot_kinase_dom"/>
</dbReference>
<dbReference type="PROSITE" id="PS00108">
    <property type="entry name" value="PROTEIN_KINASE_ST"/>
    <property type="match status" value="1"/>
</dbReference>
<dbReference type="InterPro" id="IPR008271">
    <property type="entry name" value="Ser/Thr_kinase_AS"/>
</dbReference>
<dbReference type="InterPro" id="IPR045272">
    <property type="entry name" value="ANXUR1/2-like"/>
</dbReference>
<dbReference type="FunFam" id="3.30.200.20:FF:000039">
    <property type="entry name" value="receptor-like protein kinase FERONIA"/>
    <property type="match status" value="1"/>
</dbReference>
<sequence length="835" mass="91915">MMMGGGSFKLFICVLLVPYFACFASGFTPADMYLIDCGSPTNTTVGDRVFMADNLASQLLSTPENILANNTSANSATSSGDSALYQTARIFTATTKYTFSISQRGRHWIRLYFYPFVYRNYNLSLANFSVSTPNYVLLGNFNPAGLSFKEFSVNVTSSTLEITMTPFKNSFAYLNALEVVSVPDILITDDAASVNPPGSFQGLMRQALETVHRVNMGGPTVSFENDTLWRTWIPDQSYLVQVNLADNVSNIASVKYPAGGATIDIAPPSVYGTAAKMRSENDPTSNFNVTWEFTVDPGFQYLVRFHFCDIVSKSPNQLYFNVYINSWNVVPNLDLSTRTLGILATAYYMDFVMASADSSKLRVSIGPSPVNNAYPNAILNGLEIMKMNNSAGSLSKVASVPSSSRPGSKKNVGVIAGVSIGASVAVVMAVILFFLHRRRKMERLRQSKTWIPLSINGGTSHTMGSKYSNGTTVSAGSNLSYRCPFAAVQEATNNFDESWVIGIGGFGKVYKGVLNDGTKVAVKRGNPRSQQGLAEFRTEIEMLSQFRHRHLVSLIGYCDEKNEMILIYEYMENGTLKGHLYGLGLASLSWKERLEICIGAARGLHYLHTGYAKAVIHRDVKSANILLDENLMAKVADFGLSKTGPEIDQTHVSTAVKGSFGYLDPEYFRRQQLTEKSDVYSFGVVLFEVLCARPVIDPSLPREMVNLAEWAMKWQKKGQLEQIIDANLAGKIRPDSLRKFGETAEKCLADFGVDRPSVGDVLWNLEYALQLQEAVLHNDPDENSTNVIGDLSPLVNDYNHVDVVSDAQFEMSSADDLSGVSMSRVFSQLVKSEGR</sequence>
<dbReference type="AlphaFoldDB" id="A0ABC8RIG2"/>
<proteinExistence type="predicted"/>
<comment type="caution">
    <text evidence="16">The sequence shown here is derived from an EMBL/GenBank/DDBJ whole genome shotgun (WGS) entry which is preliminary data.</text>
</comment>
<reference evidence="16 17" key="1">
    <citation type="submission" date="2024-02" db="EMBL/GenBank/DDBJ databases">
        <authorList>
            <person name="Vignale AGUSTIN F."/>
            <person name="Sosa J E."/>
            <person name="Modenutti C."/>
        </authorList>
    </citation>
    <scope>NUCLEOTIDE SEQUENCE [LARGE SCALE GENOMIC DNA]</scope>
</reference>
<dbReference type="Gene3D" id="1.10.510.10">
    <property type="entry name" value="Transferase(Phosphotransferase) domain 1"/>
    <property type="match status" value="1"/>
</dbReference>
<keyword evidence="6 12" id="KW-0547">Nucleotide-binding</keyword>
<keyword evidence="8 12" id="KW-0067">ATP-binding</keyword>
<accession>A0ABC8RIG2</accession>
<keyword evidence="17" id="KW-1185">Reference proteome</keyword>
<comment type="subcellular location">
    <subcellularLocation>
        <location evidence="1">Membrane</location>
        <topology evidence="1">Single-pass type I membrane protein</topology>
    </subcellularLocation>
</comment>
<evidence type="ECO:0000313" key="16">
    <source>
        <dbReference type="EMBL" id="CAK9143981.1"/>
    </source>
</evidence>
<feature type="transmembrane region" description="Helical" evidence="13">
    <location>
        <begin position="412"/>
        <end position="435"/>
    </location>
</feature>
<evidence type="ECO:0000256" key="1">
    <source>
        <dbReference type="ARBA" id="ARBA00004479"/>
    </source>
</evidence>
<keyword evidence="11" id="KW-0325">Glycoprotein</keyword>
<dbReference type="Gene3D" id="2.60.120.430">
    <property type="entry name" value="Galactose-binding lectin"/>
    <property type="match status" value="2"/>
</dbReference>
<evidence type="ECO:0000256" key="13">
    <source>
        <dbReference type="SAM" id="Phobius"/>
    </source>
</evidence>
<evidence type="ECO:0000256" key="4">
    <source>
        <dbReference type="ARBA" id="ARBA00022692"/>
    </source>
</evidence>
<evidence type="ECO:0000256" key="2">
    <source>
        <dbReference type="ARBA" id="ARBA00022527"/>
    </source>
</evidence>
<dbReference type="GO" id="GO:0016020">
    <property type="term" value="C:membrane"/>
    <property type="evidence" value="ECO:0007669"/>
    <property type="project" value="UniProtKB-SubCell"/>
</dbReference>
<evidence type="ECO:0000256" key="5">
    <source>
        <dbReference type="ARBA" id="ARBA00022729"/>
    </source>
</evidence>
<keyword evidence="9 13" id="KW-1133">Transmembrane helix</keyword>
<evidence type="ECO:0000256" key="6">
    <source>
        <dbReference type="ARBA" id="ARBA00022741"/>
    </source>
</evidence>
<dbReference type="FunFam" id="2.60.120.430:FF:000001">
    <property type="entry name" value="Receptor-like protein kinase FERONIA"/>
    <property type="match status" value="1"/>
</dbReference>
<dbReference type="SMART" id="SM00220">
    <property type="entry name" value="S_TKc"/>
    <property type="match status" value="1"/>
</dbReference>
<feature type="chain" id="PRO_5044896768" description="Protein kinase domain-containing protein" evidence="14">
    <location>
        <begin position="27"/>
        <end position="835"/>
    </location>
</feature>
<feature type="domain" description="Protein kinase" evidence="15">
    <location>
        <begin position="495"/>
        <end position="768"/>
    </location>
</feature>
<keyword evidence="5 14" id="KW-0732">Signal</keyword>
<keyword evidence="4 13" id="KW-0812">Transmembrane</keyword>
<gene>
    <name evidence="16" type="ORF">ILEXP_LOCUS11722</name>
</gene>
<evidence type="ECO:0000256" key="3">
    <source>
        <dbReference type="ARBA" id="ARBA00022679"/>
    </source>
</evidence>
<dbReference type="SUPFAM" id="SSF56112">
    <property type="entry name" value="Protein kinase-like (PK-like)"/>
    <property type="match status" value="1"/>
</dbReference>
<keyword evidence="10 13" id="KW-0472">Membrane</keyword>
<dbReference type="FunFam" id="2.60.120.430:FF:000005">
    <property type="entry name" value="Putative receptor-like protein kinase"/>
    <property type="match status" value="1"/>
</dbReference>
<evidence type="ECO:0000256" key="10">
    <source>
        <dbReference type="ARBA" id="ARBA00023136"/>
    </source>
</evidence>
<dbReference type="Gene3D" id="3.30.200.20">
    <property type="entry name" value="Phosphorylase Kinase, domain 1"/>
    <property type="match status" value="1"/>
</dbReference>
<evidence type="ECO:0000256" key="11">
    <source>
        <dbReference type="ARBA" id="ARBA00023180"/>
    </source>
</evidence>
<evidence type="ECO:0000313" key="17">
    <source>
        <dbReference type="Proteomes" id="UP001642360"/>
    </source>
</evidence>
<keyword evidence="2" id="KW-0723">Serine/threonine-protein kinase</keyword>
<name>A0ABC8RIG2_9AQUA</name>
<dbReference type="PANTHER" id="PTHR27003:SF426">
    <property type="entry name" value="RECEPTOR-LIKE PROTEIN KINASE HERK 1"/>
    <property type="match status" value="1"/>
</dbReference>
<dbReference type="InterPro" id="IPR001245">
    <property type="entry name" value="Ser-Thr/Tyr_kinase_cat_dom"/>
</dbReference>
<evidence type="ECO:0000256" key="8">
    <source>
        <dbReference type="ARBA" id="ARBA00022840"/>
    </source>
</evidence>
<dbReference type="CDD" id="cd14066">
    <property type="entry name" value="STKc_IRAK"/>
    <property type="match status" value="1"/>
</dbReference>
<evidence type="ECO:0000256" key="7">
    <source>
        <dbReference type="ARBA" id="ARBA00022777"/>
    </source>
</evidence>
<dbReference type="InterPro" id="IPR024788">
    <property type="entry name" value="Malectin-like_Carb-bd_dom"/>
</dbReference>
<dbReference type="Pfam" id="PF12819">
    <property type="entry name" value="Malectin_like"/>
    <property type="match status" value="1"/>
</dbReference>
<keyword evidence="3" id="KW-0808">Transferase</keyword>
<evidence type="ECO:0000256" key="14">
    <source>
        <dbReference type="SAM" id="SignalP"/>
    </source>
</evidence>
<dbReference type="GO" id="GO:0005524">
    <property type="term" value="F:ATP binding"/>
    <property type="evidence" value="ECO:0007669"/>
    <property type="project" value="UniProtKB-UniRule"/>
</dbReference>
<dbReference type="EMBL" id="CAUOFW020001356">
    <property type="protein sequence ID" value="CAK9143981.1"/>
    <property type="molecule type" value="Genomic_DNA"/>
</dbReference>
<evidence type="ECO:0000256" key="9">
    <source>
        <dbReference type="ARBA" id="ARBA00022989"/>
    </source>
</evidence>